<feature type="domain" description="HAMP" evidence="13">
    <location>
        <begin position="230"/>
        <end position="282"/>
    </location>
</feature>
<gene>
    <name evidence="14" type="ORF">DFR41_1011140</name>
</gene>
<protein>
    <recommendedName>
        <fullName evidence="3">histidine kinase</fullName>
        <ecNumber evidence="3">2.7.13.3</ecNumber>
    </recommendedName>
</protein>
<evidence type="ECO:0000259" key="12">
    <source>
        <dbReference type="PROSITE" id="PS50109"/>
    </source>
</evidence>
<keyword evidence="8 11" id="KW-1133">Transmembrane helix</keyword>
<dbReference type="GO" id="GO:0005886">
    <property type="term" value="C:plasma membrane"/>
    <property type="evidence" value="ECO:0007669"/>
    <property type="project" value="TreeGrafter"/>
</dbReference>
<dbReference type="InterPro" id="IPR003660">
    <property type="entry name" value="HAMP_dom"/>
</dbReference>
<dbReference type="PANTHER" id="PTHR45436:SF5">
    <property type="entry name" value="SENSOR HISTIDINE KINASE TRCS"/>
    <property type="match status" value="1"/>
</dbReference>
<dbReference type="Pfam" id="PF00672">
    <property type="entry name" value="HAMP"/>
    <property type="match status" value="1"/>
</dbReference>
<dbReference type="PROSITE" id="PS50109">
    <property type="entry name" value="HIS_KIN"/>
    <property type="match status" value="1"/>
</dbReference>
<name>A0A370FR59_9BURK</name>
<dbReference type="Gene3D" id="6.10.340.10">
    <property type="match status" value="1"/>
</dbReference>
<evidence type="ECO:0000256" key="3">
    <source>
        <dbReference type="ARBA" id="ARBA00012438"/>
    </source>
</evidence>
<dbReference type="Proteomes" id="UP000255265">
    <property type="component" value="Unassembled WGS sequence"/>
</dbReference>
<dbReference type="Pfam" id="PF02518">
    <property type="entry name" value="HATPase_c"/>
    <property type="match status" value="1"/>
</dbReference>
<dbReference type="GO" id="GO:0000155">
    <property type="term" value="F:phosphorelay sensor kinase activity"/>
    <property type="evidence" value="ECO:0007669"/>
    <property type="project" value="InterPro"/>
</dbReference>
<evidence type="ECO:0000256" key="8">
    <source>
        <dbReference type="ARBA" id="ARBA00022989"/>
    </source>
</evidence>
<dbReference type="InterPro" id="IPR004358">
    <property type="entry name" value="Sig_transdc_His_kin-like_C"/>
</dbReference>
<dbReference type="InterPro" id="IPR036890">
    <property type="entry name" value="HATPase_C_sf"/>
</dbReference>
<reference evidence="14 15" key="1">
    <citation type="submission" date="2018-07" db="EMBL/GenBank/DDBJ databases">
        <title>Genomic Encyclopedia of Type Strains, Phase IV (KMG-IV): sequencing the most valuable type-strain genomes for metagenomic binning, comparative biology and taxonomic classification.</title>
        <authorList>
            <person name="Goeker M."/>
        </authorList>
    </citation>
    <scope>NUCLEOTIDE SEQUENCE [LARGE SCALE GENOMIC DNA]</scope>
    <source>
        <strain evidence="14 15">DSM 21352</strain>
    </source>
</reference>
<dbReference type="InterPro" id="IPR050428">
    <property type="entry name" value="TCS_sensor_his_kinase"/>
</dbReference>
<dbReference type="STRING" id="433924.NS331_18360"/>
<dbReference type="OrthoDB" id="9804645at2"/>
<dbReference type="PANTHER" id="PTHR45436">
    <property type="entry name" value="SENSOR HISTIDINE KINASE YKOH"/>
    <property type="match status" value="1"/>
</dbReference>
<dbReference type="RefSeq" id="WP_114801981.1">
    <property type="nucleotide sequence ID" value="NZ_QQAV01000001.1"/>
</dbReference>
<dbReference type="InterPro" id="IPR003661">
    <property type="entry name" value="HisK_dim/P_dom"/>
</dbReference>
<evidence type="ECO:0000256" key="2">
    <source>
        <dbReference type="ARBA" id="ARBA00004370"/>
    </source>
</evidence>
<dbReference type="Gene3D" id="1.10.287.130">
    <property type="match status" value="1"/>
</dbReference>
<dbReference type="SMART" id="SM00388">
    <property type="entry name" value="HisKA"/>
    <property type="match status" value="1"/>
</dbReference>
<accession>A0A370FR59</accession>
<dbReference type="EC" id="2.7.13.3" evidence="3"/>
<proteinExistence type="predicted"/>
<comment type="catalytic activity">
    <reaction evidence="1">
        <text>ATP + protein L-histidine = ADP + protein N-phospho-L-histidine.</text>
        <dbReference type="EC" id="2.7.13.3"/>
    </reaction>
</comment>
<keyword evidence="4" id="KW-0597">Phosphoprotein</keyword>
<dbReference type="PROSITE" id="PS50885">
    <property type="entry name" value="HAMP"/>
    <property type="match status" value="1"/>
</dbReference>
<comment type="caution">
    <text evidence="14">The sequence shown here is derived from an EMBL/GenBank/DDBJ whole genome shotgun (WGS) entry which is preliminary data.</text>
</comment>
<dbReference type="SUPFAM" id="SSF47384">
    <property type="entry name" value="Homodimeric domain of signal transducing histidine kinase"/>
    <property type="match status" value="1"/>
</dbReference>
<dbReference type="SMART" id="SM00304">
    <property type="entry name" value="HAMP"/>
    <property type="match status" value="1"/>
</dbReference>
<evidence type="ECO:0000256" key="4">
    <source>
        <dbReference type="ARBA" id="ARBA00022553"/>
    </source>
</evidence>
<dbReference type="InterPro" id="IPR005467">
    <property type="entry name" value="His_kinase_dom"/>
</dbReference>
<keyword evidence="7 14" id="KW-0418">Kinase</keyword>
<dbReference type="PRINTS" id="PR00344">
    <property type="entry name" value="BCTRLSENSOR"/>
</dbReference>
<dbReference type="SMART" id="SM00387">
    <property type="entry name" value="HATPase_c"/>
    <property type="match status" value="1"/>
</dbReference>
<evidence type="ECO:0000256" key="10">
    <source>
        <dbReference type="ARBA" id="ARBA00023136"/>
    </source>
</evidence>
<dbReference type="CDD" id="cd00082">
    <property type="entry name" value="HisKA"/>
    <property type="match status" value="1"/>
</dbReference>
<dbReference type="CDD" id="cd06225">
    <property type="entry name" value="HAMP"/>
    <property type="match status" value="1"/>
</dbReference>
<evidence type="ECO:0000313" key="14">
    <source>
        <dbReference type="EMBL" id="RDI29384.1"/>
    </source>
</evidence>
<evidence type="ECO:0000256" key="11">
    <source>
        <dbReference type="SAM" id="Phobius"/>
    </source>
</evidence>
<evidence type="ECO:0000256" key="6">
    <source>
        <dbReference type="ARBA" id="ARBA00022692"/>
    </source>
</evidence>
<evidence type="ECO:0000256" key="1">
    <source>
        <dbReference type="ARBA" id="ARBA00000085"/>
    </source>
</evidence>
<dbReference type="InterPro" id="IPR036097">
    <property type="entry name" value="HisK_dim/P_sf"/>
</dbReference>
<sequence>MPRLTLTRKLFLALATLLLTLLVAFAVSSMLSLRSGLGPYVAEIEIRRLSWLAERLQQHYVANGNWSRLRGNEEAWNRLQRGEVDPASLAPRERPSSFWDRSSRGGGWALPFGEDREPPSPLEPGGRIAPPWFFPFPRGEGGPPDLIFKRLAVVDTAGKLVVGAKVDPTTAAHLPIRSGTVIIGQLLLAPMQGLEHEADRAFLARHSGFIALAGAVGLVAALLIAGLVGRRWLAPIDDLTHAARAVARGRLGTRVRVQGQDELALLGRTFNTMADRLDKAEAGRRAWLADVAHELRTPLAAMRAEIEAIQDGVRSFDDRTALRLHRQVMRLTQLVDDLRHSMDSHGTALREHAPTYPLTLLQEALAATRDRFAQAGIKVEADGVRRLAEERAPRVLGEARKLSQVWINLLENTLAYTDAGGRLAIEARIDRVDGAPALVVQLDDSAPGVTEDELPRLFDRLFRAEASRNRALGGSGLGLAICRAIVDAHGGDIEAGASPLGGLRITLFLPLSDTEPS</sequence>
<evidence type="ECO:0000256" key="7">
    <source>
        <dbReference type="ARBA" id="ARBA00022777"/>
    </source>
</evidence>
<keyword evidence="10 11" id="KW-0472">Membrane</keyword>
<dbReference type="InterPro" id="IPR003594">
    <property type="entry name" value="HATPase_dom"/>
</dbReference>
<keyword evidence="9" id="KW-0902">Two-component regulatory system</keyword>
<keyword evidence="5" id="KW-0808">Transferase</keyword>
<dbReference type="AlphaFoldDB" id="A0A370FR59"/>
<dbReference type="SUPFAM" id="SSF55874">
    <property type="entry name" value="ATPase domain of HSP90 chaperone/DNA topoisomerase II/histidine kinase"/>
    <property type="match status" value="1"/>
</dbReference>
<comment type="subcellular location">
    <subcellularLocation>
        <location evidence="2">Membrane</location>
    </subcellularLocation>
</comment>
<evidence type="ECO:0000256" key="9">
    <source>
        <dbReference type="ARBA" id="ARBA00023012"/>
    </source>
</evidence>
<feature type="domain" description="Histidine kinase" evidence="12">
    <location>
        <begin position="290"/>
        <end position="513"/>
    </location>
</feature>
<keyword evidence="15" id="KW-1185">Reference proteome</keyword>
<evidence type="ECO:0000313" key="15">
    <source>
        <dbReference type="Proteomes" id="UP000255265"/>
    </source>
</evidence>
<organism evidence="14 15">
    <name type="scientific">Pseudacidovorax intermedius</name>
    <dbReference type="NCBI Taxonomy" id="433924"/>
    <lineage>
        <taxon>Bacteria</taxon>
        <taxon>Pseudomonadati</taxon>
        <taxon>Pseudomonadota</taxon>
        <taxon>Betaproteobacteria</taxon>
        <taxon>Burkholderiales</taxon>
        <taxon>Comamonadaceae</taxon>
        <taxon>Pseudacidovorax</taxon>
    </lineage>
</organism>
<evidence type="ECO:0000256" key="5">
    <source>
        <dbReference type="ARBA" id="ARBA00022679"/>
    </source>
</evidence>
<keyword evidence="6 11" id="KW-0812">Transmembrane</keyword>
<dbReference type="EMBL" id="QQAV01000001">
    <property type="protein sequence ID" value="RDI29384.1"/>
    <property type="molecule type" value="Genomic_DNA"/>
</dbReference>
<evidence type="ECO:0000259" key="13">
    <source>
        <dbReference type="PROSITE" id="PS50885"/>
    </source>
</evidence>
<dbReference type="SUPFAM" id="SSF158472">
    <property type="entry name" value="HAMP domain-like"/>
    <property type="match status" value="1"/>
</dbReference>
<feature type="transmembrane region" description="Helical" evidence="11">
    <location>
        <begin position="209"/>
        <end position="229"/>
    </location>
</feature>
<dbReference type="Gene3D" id="3.30.565.10">
    <property type="entry name" value="Histidine kinase-like ATPase, C-terminal domain"/>
    <property type="match status" value="1"/>
</dbReference>
<dbReference type="Pfam" id="PF00512">
    <property type="entry name" value="HisKA"/>
    <property type="match status" value="1"/>
</dbReference>